<evidence type="ECO:0000313" key="1">
    <source>
        <dbReference type="EMBL" id="QLG89935.1"/>
    </source>
</evidence>
<dbReference type="Gene3D" id="2.60.120.380">
    <property type="match status" value="1"/>
</dbReference>
<keyword evidence="2" id="KW-1185">Reference proteome</keyword>
<dbReference type="Proteomes" id="UP000509597">
    <property type="component" value="Chromosome"/>
</dbReference>
<organism evidence="1 2">
    <name type="scientific">Chitinibacter bivalviorum</name>
    <dbReference type="NCBI Taxonomy" id="2739434"/>
    <lineage>
        <taxon>Bacteria</taxon>
        <taxon>Pseudomonadati</taxon>
        <taxon>Pseudomonadota</taxon>
        <taxon>Betaproteobacteria</taxon>
        <taxon>Neisseriales</taxon>
        <taxon>Chitinibacteraceae</taxon>
        <taxon>Chitinibacter</taxon>
    </lineage>
</organism>
<sequence length="138" mass="15245">MASAVVFLQAHPIMAQDQIVKQVHFAKGSSGSIINDKIKGYQFIDYKLVAKAGQIMTVDLKTSNRSNYFNILQPGVQDEAFFIGQNEGEHFSGALPANGEYTIRVYLMRSAARRNEAANFTLNVALPNPLLQPVTMPK</sequence>
<gene>
    <name evidence="1" type="ORF">HQ393_12545</name>
</gene>
<protein>
    <submittedName>
        <fullName evidence="1">DNA breaking-rejoining protein</fullName>
    </submittedName>
</protein>
<dbReference type="EMBL" id="CP058627">
    <property type="protein sequence ID" value="QLG89935.1"/>
    <property type="molecule type" value="Genomic_DNA"/>
</dbReference>
<name>A0A7H9BMZ9_9NEIS</name>
<dbReference type="AlphaFoldDB" id="A0A7H9BMZ9"/>
<accession>A0A7H9BMZ9</accession>
<evidence type="ECO:0000313" key="2">
    <source>
        <dbReference type="Proteomes" id="UP000509597"/>
    </source>
</evidence>
<reference evidence="1 2" key="1">
    <citation type="submission" date="2020-07" db="EMBL/GenBank/DDBJ databases">
        <title>Complete genome sequence of Chitinibacter sp. 2T18.</title>
        <authorList>
            <person name="Bae J.-W."/>
            <person name="Choi J.-W."/>
        </authorList>
    </citation>
    <scope>NUCLEOTIDE SEQUENCE [LARGE SCALE GENOMIC DNA]</scope>
    <source>
        <strain evidence="1 2">2T18</strain>
    </source>
</reference>
<proteinExistence type="predicted"/>
<dbReference type="KEGG" id="chiz:HQ393_12545"/>